<keyword evidence="5" id="KW-1185">Reference proteome</keyword>
<dbReference type="PANTHER" id="PTHR46235:SF3">
    <property type="entry name" value="PHD FINGER-CONTAINING PROTEIN DDB_G0268158"/>
    <property type="match status" value="1"/>
</dbReference>
<name>A0A2P5CPK7_TREOI</name>
<dbReference type="AlphaFoldDB" id="A0A2P5CPK7"/>
<keyword evidence="2" id="KW-0539">Nucleus</keyword>
<dbReference type="OrthoDB" id="1142734at2759"/>
<evidence type="ECO:0000256" key="2">
    <source>
        <dbReference type="ARBA" id="ARBA00023242"/>
    </source>
</evidence>
<proteinExistence type="predicted"/>
<dbReference type="STRING" id="63057.A0A2P5CPK7"/>
<sequence length="111" mass="12656">MATSDDEAEALLPLSVANYNFVDDKKIYNDVIARKFDLSNVKSEISLLSKENSWIKLQKPRKSFQGVIRSILIAVHCLHFVMRNPETSGKSLWEWITFLKASGTFYTSAQI</sequence>
<dbReference type="InParanoid" id="A0A2P5CPK7"/>
<accession>A0A2P5CPK7</accession>
<evidence type="ECO:0000256" key="1">
    <source>
        <dbReference type="ARBA" id="ARBA00004123"/>
    </source>
</evidence>
<comment type="caution">
    <text evidence="4">The sequence shown here is derived from an EMBL/GenBank/DDBJ whole genome shotgun (WGS) entry which is preliminary data.</text>
</comment>
<evidence type="ECO:0000259" key="3">
    <source>
        <dbReference type="Pfam" id="PF12047"/>
    </source>
</evidence>
<dbReference type="GO" id="GO:0005634">
    <property type="term" value="C:nucleus"/>
    <property type="evidence" value="ECO:0007669"/>
    <property type="project" value="UniProtKB-SubCell"/>
</dbReference>
<dbReference type="InterPro" id="IPR022702">
    <property type="entry name" value="Cytosine_MeTrfase1_RFD"/>
</dbReference>
<comment type="subcellular location">
    <subcellularLocation>
        <location evidence="1">Nucleus</location>
    </subcellularLocation>
</comment>
<dbReference type="EMBL" id="JXTC01000342">
    <property type="protein sequence ID" value="PON62961.1"/>
    <property type="molecule type" value="Genomic_DNA"/>
</dbReference>
<dbReference type="PANTHER" id="PTHR46235">
    <property type="entry name" value="PHD FINGER-CONTAINING PROTEIN DDB_G0268158"/>
    <property type="match status" value="1"/>
</dbReference>
<reference evidence="5" key="1">
    <citation type="submission" date="2016-06" db="EMBL/GenBank/DDBJ databases">
        <title>Parallel loss of symbiosis genes in relatives of nitrogen-fixing non-legume Parasponia.</title>
        <authorList>
            <person name="Van Velzen R."/>
            <person name="Holmer R."/>
            <person name="Bu F."/>
            <person name="Rutten L."/>
            <person name="Van Zeijl A."/>
            <person name="Liu W."/>
            <person name="Santuari L."/>
            <person name="Cao Q."/>
            <person name="Sharma T."/>
            <person name="Shen D."/>
            <person name="Roswanjaya Y."/>
            <person name="Wardhani T."/>
            <person name="Kalhor M.S."/>
            <person name="Jansen J."/>
            <person name="Van den Hoogen J."/>
            <person name="Gungor B."/>
            <person name="Hartog M."/>
            <person name="Hontelez J."/>
            <person name="Verver J."/>
            <person name="Yang W.-C."/>
            <person name="Schijlen E."/>
            <person name="Repin R."/>
            <person name="Schilthuizen M."/>
            <person name="Schranz E."/>
            <person name="Heidstra R."/>
            <person name="Miyata K."/>
            <person name="Fedorova E."/>
            <person name="Kohlen W."/>
            <person name="Bisseling T."/>
            <person name="Smit S."/>
            <person name="Geurts R."/>
        </authorList>
    </citation>
    <scope>NUCLEOTIDE SEQUENCE [LARGE SCALE GENOMIC DNA]</scope>
    <source>
        <strain evidence="5">cv. RG33-2</strain>
    </source>
</reference>
<evidence type="ECO:0000313" key="4">
    <source>
        <dbReference type="EMBL" id="PON62961.1"/>
    </source>
</evidence>
<evidence type="ECO:0000313" key="5">
    <source>
        <dbReference type="Proteomes" id="UP000237000"/>
    </source>
</evidence>
<feature type="domain" description="RFTS" evidence="3">
    <location>
        <begin position="42"/>
        <end position="99"/>
    </location>
</feature>
<dbReference type="GO" id="GO:0008168">
    <property type="term" value="F:methyltransferase activity"/>
    <property type="evidence" value="ECO:0007669"/>
    <property type="project" value="UniProtKB-KW"/>
</dbReference>
<organism evidence="4 5">
    <name type="scientific">Trema orientale</name>
    <name type="common">Charcoal tree</name>
    <name type="synonym">Celtis orientalis</name>
    <dbReference type="NCBI Taxonomy" id="63057"/>
    <lineage>
        <taxon>Eukaryota</taxon>
        <taxon>Viridiplantae</taxon>
        <taxon>Streptophyta</taxon>
        <taxon>Embryophyta</taxon>
        <taxon>Tracheophyta</taxon>
        <taxon>Spermatophyta</taxon>
        <taxon>Magnoliopsida</taxon>
        <taxon>eudicotyledons</taxon>
        <taxon>Gunneridae</taxon>
        <taxon>Pentapetalae</taxon>
        <taxon>rosids</taxon>
        <taxon>fabids</taxon>
        <taxon>Rosales</taxon>
        <taxon>Cannabaceae</taxon>
        <taxon>Trema</taxon>
    </lineage>
</organism>
<protein>
    <submittedName>
        <fullName evidence="4">DNA (Cytosine-5)-methyltransferase 1, replication foci domain containing protein</fullName>
    </submittedName>
</protein>
<keyword evidence="4" id="KW-0808">Transferase</keyword>
<gene>
    <name evidence="4" type="ORF">TorRG33x02_277870</name>
</gene>
<dbReference type="Pfam" id="PF12047">
    <property type="entry name" value="DNMT1-RFD"/>
    <property type="match status" value="1"/>
</dbReference>
<dbReference type="Proteomes" id="UP000237000">
    <property type="component" value="Unassembled WGS sequence"/>
</dbReference>
<keyword evidence="4" id="KW-0489">Methyltransferase</keyword>
<dbReference type="GO" id="GO:0032259">
    <property type="term" value="P:methylation"/>
    <property type="evidence" value="ECO:0007669"/>
    <property type="project" value="UniProtKB-KW"/>
</dbReference>